<reference evidence="3" key="1">
    <citation type="submission" date="2016-10" db="EMBL/GenBank/DDBJ databases">
        <authorList>
            <person name="Varghese N."/>
            <person name="Submissions S."/>
        </authorList>
    </citation>
    <scope>NUCLEOTIDE SEQUENCE [LARGE SCALE GENOMIC DNA]</scope>
    <source>
        <strain evidence="3">AAP</strain>
    </source>
</reference>
<evidence type="ECO:0000313" key="2">
    <source>
        <dbReference type="EMBL" id="SDL53632.1"/>
    </source>
</evidence>
<dbReference type="EMBL" id="FNGH01000005">
    <property type="protein sequence ID" value="SDL53632.1"/>
    <property type="molecule type" value="Genomic_DNA"/>
</dbReference>
<proteinExistence type="predicted"/>
<evidence type="ECO:0000256" key="1">
    <source>
        <dbReference type="SAM" id="SignalP"/>
    </source>
</evidence>
<keyword evidence="1" id="KW-0732">Signal</keyword>
<evidence type="ECO:0000313" key="3">
    <source>
        <dbReference type="Proteomes" id="UP000199107"/>
    </source>
</evidence>
<dbReference type="OrthoDB" id="6366116at2"/>
<name>A0A1G9KVB2_9GAMM</name>
<dbReference type="SUPFAM" id="SSF56935">
    <property type="entry name" value="Porins"/>
    <property type="match status" value="1"/>
</dbReference>
<accession>A0A1G9KVB2</accession>
<dbReference type="RefSeq" id="WP_089657919.1">
    <property type="nucleotide sequence ID" value="NZ_FNGH01000005.1"/>
</dbReference>
<keyword evidence="3" id="KW-1185">Reference proteome</keyword>
<sequence>MKRALSALSIAVLMLAATTASATSSLDLNLSGDAVQFDAAGEIAPGIALGGGILHSGYRDDATQGHIQLLGVDRNSDLDIGIGARWSQYDTDYGNGGGLGLGGYGYAYLPQAPAVSLGGYAFYTPSVVTTSDLDDSLEVGLRARYAFTRNVDGYVGYRRLRADFDTSPGNQTLDRGAHAGVRLTF</sequence>
<feature type="signal peptide" evidence="1">
    <location>
        <begin position="1"/>
        <end position="22"/>
    </location>
</feature>
<dbReference type="InterPro" id="IPR009998">
    <property type="entry name" value="YfaZ"/>
</dbReference>
<feature type="chain" id="PRO_5011580776" evidence="1">
    <location>
        <begin position="23"/>
        <end position="185"/>
    </location>
</feature>
<protein>
    <submittedName>
        <fullName evidence="2">YfaZ</fullName>
    </submittedName>
</protein>
<dbReference type="Pfam" id="PF07437">
    <property type="entry name" value="YfaZ"/>
    <property type="match status" value="1"/>
</dbReference>
<dbReference type="STRING" id="48727.SAMN05192555_10569"/>
<dbReference type="AlphaFoldDB" id="A0A1G9KVB2"/>
<dbReference type="Proteomes" id="UP000199107">
    <property type="component" value="Unassembled WGS sequence"/>
</dbReference>
<gene>
    <name evidence="2" type="ORF">SAMN05192555_10569</name>
</gene>
<organism evidence="2 3">
    <name type="scientific">Franzmannia pantelleriensis</name>
    <dbReference type="NCBI Taxonomy" id="48727"/>
    <lineage>
        <taxon>Bacteria</taxon>
        <taxon>Pseudomonadati</taxon>
        <taxon>Pseudomonadota</taxon>
        <taxon>Gammaproteobacteria</taxon>
        <taxon>Oceanospirillales</taxon>
        <taxon>Halomonadaceae</taxon>
        <taxon>Franzmannia</taxon>
    </lineage>
</organism>